<dbReference type="EMBL" id="LT841305">
    <property type="protein sequence ID" value="SMH67400.1"/>
    <property type="molecule type" value="Genomic_DNA"/>
</dbReference>
<dbReference type="AlphaFoldDB" id="A0A060URM0"/>
<gene>
    <name evidence="1" type="ORF">AFERRI_430038</name>
    <name evidence="2" type="ORF">AFERRI_50601</name>
</gene>
<reference evidence="1" key="2">
    <citation type="submission" date="2014-07" db="EMBL/GenBank/DDBJ databases">
        <title>Initial genome analysis of the psychrotolerant acidophile Acidithiobacillus ferrivorans CF27: insights into iron and sulfur oxidation pathways and into biofilm formation.</title>
        <authorList>
            <person name="Talla E."/>
            <person name="Hedrich S."/>
            <person name="Mangenot S."/>
            <person name="Ji B."/>
            <person name="Johnson D.B."/>
            <person name="Barbe V."/>
            <person name="Bonnefoy V."/>
        </authorList>
    </citation>
    <scope>NUCLEOTIDE SEQUENCE [LARGE SCALE GENOMIC DNA]</scope>
    <source>
        <strain evidence="1">CF27</strain>
    </source>
</reference>
<proteinExistence type="predicted"/>
<dbReference type="EMBL" id="CCCS020000038">
    <property type="protein sequence ID" value="CDQ10936.1"/>
    <property type="molecule type" value="Genomic_DNA"/>
</dbReference>
<evidence type="ECO:0000313" key="3">
    <source>
        <dbReference type="Proteomes" id="UP000193925"/>
    </source>
</evidence>
<sequence length="57" mass="6467">MFLRHENVTSLVNKICSSPLYGQSTLFGQFSKGRSLVNIKRYHRGPTQWPGDGINDD</sequence>
<evidence type="ECO:0000313" key="2">
    <source>
        <dbReference type="EMBL" id="SMH67400.1"/>
    </source>
</evidence>
<reference evidence="2 3" key="3">
    <citation type="submission" date="2017-03" db="EMBL/GenBank/DDBJ databases">
        <authorList>
            <person name="Regsiter A."/>
            <person name="William W."/>
        </authorList>
    </citation>
    <scope>NUCLEOTIDE SEQUENCE [LARGE SCALE GENOMIC DNA]</scope>
    <source>
        <strain evidence="2">PRJEB5721</strain>
    </source>
</reference>
<name>A0A060URM0_9PROT</name>
<accession>A0A060URM0</accession>
<dbReference type="Proteomes" id="UP000193925">
    <property type="component" value="Chromosome AFERRI"/>
</dbReference>
<reference evidence="1" key="1">
    <citation type="submission" date="2014-03" db="EMBL/GenBank/DDBJ databases">
        <authorList>
            <person name="Genoscope - CEA"/>
        </authorList>
    </citation>
    <scope>NUCLEOTIDE SEQUENCE [LARGE SCALE GENOMIC DNA]</scope>
    <source>
        <strain evidence="1">CF27</strain>
    </source>
</reference>
<protein>
    <submittedName>
        <fullName evidence="1">Uncharacterized protein</fullName>
    </submittedName>
</protein>
<organism evidence="1">
    <name type="scientific">Acidithiobacillus ferrivorans</name>
    <dbReference type="NCBI Taxonomy" id="160808"/>
    <lineage>
        <taxon>Bacteria</taxon>
        <taxon>Pseudomonadati</taxon>
        <taxon>Pseudomonadota</taxon>
        <taxon>Acidithiobacillia</taxon>
        <taxon>Acidithiobacillales</taxon>
        <taxon>Acidithiobacillaceae</taxon>
        <taxon>Acidithiobacillus</taxon>
    </lineage>
</organism>
<keyword evidence="3" id="KW-1185">Reference proteome</keyword>
<evidence type="ECO:0000313" key="1">
    <source>
        <dbReference type="EMBL" id="CDQ10936.1"/>
    </source>
</evidence>